<feature type="binding site" evidence="1">
    <location>
        <position position="41"/>
    </location>
    <ligand>
        <name>Mg(2+)</name>
        <dbReference type="ChEBI" id="CHEBI:18420"/>
        <label>1</label>
    </ligand>
</feature>
<dbReference type="PANTHER" id="PTHR16222:SF12">
    <property type="entry name" value="ADP-RIBOSYLGLYCOHYDROLASE-RELATED"/>
    <property type="match status" value="1"/>
</dbReference>
<evidence type="ECO:0000256" key="1">
    <source>
        <dbReference type="PIRSR" id="PIRSR605502-1"/>
    </source>
</evidence>
<dbReference type="PANTHER" id="PTHR16222">
    <property type="entry name" value="ADP-RIBOSYLGLYCOHYDROLASE"/>
    <property type="match status" value="1"/>
</dbReference>
<comment type="caution">
    <text evidence="2">The sequence shown here is derived from an EMBL/GenBank/DDBJ whole genome shotgun (WGS) entry which is preliminary data.</text>
</comment>
<name>A0A5N0E640_9NOCA</name>
<dbReference type="AlphaFoldDB" id="A0A5N0E640"/>
<feature type="binding site" evidence="1">
    <location>
        <position position="43"/>
    </location>
    <ligand>
        <name>Mg(2+)</name>
        <dbReference type="ChEBI" id="CHEBI:18420"/>
        <label>1</label>
    </ligand>
</feature>
<keyword evidence="2" id="KW-0378">Hydrolase</keyword>
<keyword evidence="3" id="KW-1185">Reference proteome</keyword>
<sequence length="315" mass="33195">MLDSLDGLSVGDSLGQQFPVMRRSVRDIRVGNLAEGPWGWTDDTEMACTVVAELCVRGGIDQDRLAAAFARRFDAGRDYGFIAVSTLRRIQGGADWREVAGAAYDGQGSCGNGAAMRVAPLGAYFADDPEKVVAEAVRSAQVTHMHPEGVAGAVAVALAAGQAAHARLTGTRPTPTEFITTVLDHLGDGETSRLIRHARTLLGASVEQAAAELGNGSQVTAQNTVPFTMWVAATHLADYPSAITTCIAADGDIDTTSAIVGGIVAAYTGTADSGKAIGVPPNWLAAREPLPDWFNPLRRPRRRKSALRRWLSGTS</sequence>
<comment type="cofactor">
    <cofactor evidence="1">
        <name>Mg(2+)</name>
        <dbReference type="ChEBI" id="CHEBI:18420"/>
    </cofactor>
    <text evidence="1">Binds 2 magnesium ions per subunit.</text>
</comment>
<dbReference type="InterPro" id="IPR036705">
    <property type="entry name" value="Ribosyl_crysJ1_sf"/>
</dbReference>
<dbReference type="GO" id="GO:0046872">
    <property type="term" value="F:metal ion binding"/>
    <property type="evidence" value="ECO:0007669"/>
    <property type="project" value="UniProtKB-KW"/>
</dbReference>
<feature type="binding site" evidence="1">
    <location>
        <position position="255"/>
    </location>
    <ligand>
        <name>Mg(2+)</name>
        <dbReference type="ChEBI" id="CHEBI:18420"/>
        <label>1</label>
    </ligand>
</feature>
<dbReference type="InterPro" id="IPR005502">
    <property type="entry name" value="Ribosyl_crysJ1"/>
</dbReference>
<dbReference type="Pfam" id="PF03747">
    <property type="entry name" value="ADP_ribosyl_GH"/>
    <property type="match status" value="1"/>
</dbReference>
<dbReference type="InterPro" id="IPR050792">
    <property type="entry name" value="ADP-ribosylglycohydrolase"/>
</dbReference>
<dbReference type="SUPFAM" id="SSF101478">
    <property type="entry name" value="ADP-ribosylglycohydrolase"/>
    <property type="match status" value="1"/>
</dbReference>
<evidence type="ECO:0000313" key="3">
    <source>
        <dbReference type="Proteomes" id="UP000323876"/>
    </source>
</evidence>
<reference evidence="2 3" key="1">
    <citation type="submission" date="2019-09" db="EMBL/GenBank/DDBJ databases">
        <authorList>
            <person name="Wang X."/>
        </authorList>
    </citation>
    <scope>NUCLEOTIDE SEQUENCE [LARGE SCALE GENOMIC DNA]</scope>
    <source>
        <strain evidence="2 3">CICC 11023</strain>
    </source>
</reference>
<feature type="binding site" evidence="1">
    <location>
        <position position="252"/>
    </location>
    <ligand>
        <name>Mg(2+)</name>
        <dbReference type="ChEBI" id="CHEBI:18420"/>
        <label>1</label>
    </ligand>
</feature>
<proteinExistence type="predicted"/>
<accession>A0A5N0E640</accession>
<dbReference type="EMBL" id="VXLC01000027">
    <property type="protein sequence ID" value="KAA8883101.1"/>
    <property type="molecule type" value="Genomic_DNA"/>
</dbReference>
<gene>
    <name evidence="2" type="ORF">F3087_38135</name>
</gene>
<evidence type="ECO:0000313" key="2">
    <source>
        <dbReference type="EMBL" id="KAA8883101.1"/>
    </source>
</evidence>
<keyword evidence="1" id="KW-0460">Magnesium</keyword>
<feature type="binding site" evidence="1">
    <location>
        <position position="42"/>
    </location>
    <ligand>
        <name>Mg(2+)</name>
        <dbReference type="ChEBI" id="CHEBI:18420"/>
        <label>1</label>
    </ligand>
</feature>
<protein>
    <submittedName>
        <fullName evidence="2">ADP-ribosylglycohydrolase family protein</fullName>
    </submittedName>
</protein>
<keyword evidence="1" id="KW-0479">Metal-binding</keyword>
<dbReference type="Proteomes" id="UP000323876">
    <property type="component" value="Unassembled WGS sequence"/>
</dbReference>
<organism evidence="2 3">
    <name type="scientific">Nocardia colli</name>
    <dbReference type="NCBI Taxonomy" id="2545717"/>
    <lineage>
        <taxon>Bacteria</taxon>
        <taxon>Bacillati</taxon>
        <taxon>Actinomycetota</taxon>
        <taxon>Actinomycetes</taxon>
        <taxon>Mycobacteriales</taxon>
        <taxon>Nocardiaceae</taxon>
        <taxon>Nocardia</taxon>
    </lineage>
</organism>
<dbReference type="Gene3D" id="1.10.4080.10">
    <property type="entry name" value="ADP-ribosylation/Crystallin J1"/>
    <property type="match status" value="1"/>
</dbReference>
<dbReference type="GO" id="GO:0016787">
    <property type="term" value="F:hydrolase activity"/>
    <property type="evidence" value="ECO:0007669"/>
    <property type="project" value="UniProtKB-KW"/>
</dbReference>
<feature type="binding site" evidence="1">
    <location>
        <position position="254"/>
    </location>
    <ligand>
        <name>Mg(2+)</name>
        <dbReference type="ChEBI" id="CHEBI:18420"/>
        <label>1</label>
    </ligand>
</feature>
<dbReference type="OrthoDB" id="9798107at2"/>